<keyword evidence="2" id="KW-1185">Reference proteome</keyword>
<proteinExistence type="predicted"/>
<dbReference type="Pfam" id="PF04867">
    <property type="entry name" value="DUF643"/>
    <property type="match status" value="1"/>
</dbReference>
<protein>
    <submittedName>
        <fullName evidence="1">Uncharacterized protein</fullName>
    </submittedName>
</protein>
<dbReference type="InterPro" id="IPR006951">
    <property type="entry name" value="DUF643"/>
</dbReference>
<dbReference type="EMBL" id="CP028880">
    <property type="protein sequence ID" value="AZA27395.1"/>
    <property type="molecule type" value="Genomic_DNA"/>
</dbReference>
<evidence type="ECO:0000313" key="2">
    <source>
        <dbReference type="Proteomes" id="UP000274630"/>
    </source>
</evidence>
<dbReference type="RefSeq" id="WP_123772111.1">
    <property type="nucleotide sequence ID" value="NZ_CP028880.1"/>
</dbReference>
<geneLocation type="plasmid" evidence="1 2">
    <name>cp32-5</name>
</geneLocation>
<keyword evidence="1" id="KW-0614">Plasmid</keyword>
<organism evidence="1 2">
    <name type="scientific">Borrelia garinii subsp. bavariensis (strain ATCC BAA-2496 / DSM 23469 / PBi)</name>
    <name type="common">Borreliella bavariensis</name>
    <dbReference type="NCBI Taxonomy" id="290434"/>
    <lineage>
        <taxon>Bacteria</taxon>
        <taxon>Pseudomonadati</taxon>
        <taxon>Spirochaetota</taxon>
        <taxon>Spirochaetia</taxon>
        <taxon>Spirochaetales</taxon>
        <taxon>Borreliaceae</taxon>
        <taxon>Borreliella</taxon>
    </lineage>
</organism>
<accession>A0ABN5RGB3</accession>
<dbReference type="Proteomes" id="UP000274630">
    <property type="component" value="Plasmid cp32-5"/>
</dbReference>
<reference evidence="2" key="1">
    <citation type="submission" date="2018-04" db="EMBL/GenBank/DDBJ databases">
        <title>Whole Genome Assembly of Borrelia bavariensis PBi.</title>
        <authorList>
            <person name="Margos G."/>
        </authorList>
    </citation>
    <scope>NUCLEOTIDE SEQUENCE [LARGE SCALE GENOMIC DNA]</scope>
    <source>
        <strain evidence="2">PBi</strain>
        <plasmid evidence="2">cp32-5</plasmid>
    </source>
</reference>
<name>A0ABN5RGB3_BORGP</name>
<sequence>MFLLYYYIDNMHANKVSDFYDNLDRETKKEIHNLYRTTQPTLGQKRRIYSTYETIQEYKRKTGKSINEIVNDIVKPTKKFIKDVLKDKCVIDNVIDKHKNSQNIKVDFSYREEMLEECLVKLGEDKSATFLLYVHIILDNMNQEILNPESLLVINPFIDTLFTSMHYYDKGIFTSNNLIKRIKKFLKHIEPSFIKMQ</sequence>
<evidence type="ECO:0000313" key="1">
    <source>
        <dbReference type="EMBL" id="AZA27395.1"/>
    </source>
</evidence>
<gene>
    <name evidence="1" type="ORF">DB299_06085</name>
</gene>